<dbReference type="Pfam" id="PF17820">
    <property type="entry name" value="PDZ_6"/>
    <property type="match status" value="1"/>
</dbReference>
<evidence type="ECO:0000313" key="6">
    <source>
        <dbReference type="Proteomes" id="UP000319576"/>
    </source>
</evidence>
<reference evidence="5 6" key="1">
    <citation type="submission" date="2019-02" db="EMBL/GenBank/DDBJ databases">
        <title>Deep-cultivation of Planctomycetes and their phenomic and genomic characterization uncovers novel biology.</title>
        <authorList>
            <person name="Wiegand S."/>
            <person name="Jogler M."/>
            <person name="Boedeker C."/>
            <person name="Pinto D."/>
            <person name="Vollmers J."/>
            <person name="Rivas-Marin E."/>
            <person name="Kohn T."/>
            <person name="Peeters S.H."/>
            <person name="Heuer A."/>
            <person name="Rast P."/>
            <person name="Oberbeckmann S."/>
            <person name="Bunk B."/>
            <person name="Jeske O."/>
            <person name="Meyerdierks A."/>
            <person name="Storesund J.E."/>
            <person name="Kallscheuer N."/>
            <person name="Luecker S."/>
            <person name="Lage O.M."/>
            <person name="Pohl T."/>
            <person name="Merkel B.J."/>
            <person name="Hornburger P."/>
            <person name="Mueller R.-W."/>
            <person name="Bruemmer F."/>
            <person name="Labrenz M."/>
            <person name="Spormann A.M."/>
            <person name="Op den Camp H."/>
            <person name="Overmann J."/>
            <person name="Amann R."/>
            <person name="Jetten M.S.M."/>
            <person name="Mascher T."/>
            <person name="Medema M.H."/>
            <person name="Devos D.P."/>
            <person name="Kaster A.-K."/>
            <person name="Ovreas L."/>
            <person name="Rohde M."/>
            <person name="Galperin M.Y."/>
            <person name="Jogler C."/>
        </authorList>
    </citation>
    <scope>NUCLEOTIDE SEQUENCE [LARGE SCALE GENOMIC DNA]</scope>
    <source>
        <strain evidence="5 6">ETA_A1</strain>
    </source>
</reference>
<dbReference type="SUPFAM" id="SSF50969">
    <property type="entry name" value="YVTN repeat-like/Quinoprotein amine dehydrogenase"/>
    <property type="match status" value="1"/>
</dbReference>
<dbReference type="OrthoDB" id="230341at2"/>
<accession>A0A517XQE3</accession>
<dbReference type="PANTHER" id="PTHR19879">
    <property type="entry name" value="TRANSCRIPTION INITIATION FACTOR TFIID"/>
    <property type="match status" value="1"/>
</dbReference>
<dbReference type="PROSITE" id="PS00018">
    <property type="entry name" value="EF_HAND_1"/>
    <property type="match status" value="1"/>
</dbReference>
<dbReference type="SUPFAM" id="SSF82171">
    <property type="entry name" value="DPP6 N-terminal domain-like"/>
    <property type="match status" value="1"/>
</dbReference>
<name>A0A517XQE3_9BACT</name>
<dbReference type="InterPro" id="IPR001680">
    <property type="entry name" value="WD40_rpt"/>
</dbReference>
<keyword evidence="2" id="KW-0732">Signal</keyword>
<dbReference type="KEGG" id="uli:ETAA1_16500"/>
<proteinExistence type="predicted"/>
<dbReference type="SUPFAM" id="SSF52129">
    <property type="entry name" value="Caspase-like"/>
    <property type="match status" value="1"/>
</dbReference>
<dbReference type="InterPro" id="IPR041489">
    <property type="entry name" value="PDZ_6"/>
</dbReference>
<evidence type="ECO:0000259" key="3">
    <source>
        <dbReference type="Pfam" id="PF00656"/>
    </source>
</evidence>
<keyword evidence="1" id="KW-0853">WD repeat</keyword>
<dbReference type="EMBL" id="CP036273">
    <property type="protein sequence ID" value="QDU19714.1"/>
    <property type="molecule type" value="Genomic_DNA"/>
</dbReference>
<feature type="repeat" description="WD" evidence="1">
    <location>
        <begin position="544"/>
        <end position="577"/>
    </location>
</feature>
<dbReference type="InterPro" id="IPR029030">
    <property type="entry name" value="Caspase-like_dom_sf"/>
</dbReference>
<feature type="chain" id="PRO_5021745592" evidence="2">
    <location>
        <begin position="21"/>
        <end position="1152"/>
    </location>
</feature>
<evidence type="ECO:0000256" key="2">
    <source>
        <dbReference type="SAM" id="SignalP"/>
    </source>
</evidence>
<dbReference type="Gene3D" id="3.40.50.1460">
    <property type="match status" value="1"/>
</dbReference>
<dbReference type="Pfam" id="PF00400">
    <property type="entry name" value="WD40"/>
    <property type="match status" value="3"/>
</dbReference>
<evidence type="ECO:0000259" key="4">
    <source>
        <dbReference type="Pfam" id="PF17820"/>
    </source>
</evidence>
<dbReference type="InterPro" id="IPR018247">
    <property type="entry name" value="EF_Hand_1_Ca_BS"/>
</dbReference>
<dbReference type="RefSeq" id="WP_145236086.1">
    <property type="nucleotide sequence ID" value="NZ_CP036273.1"/>
</dbReference>
<dbReference type="SMART" id="SM00320">
    <property type="entry name" value="WD40"/>
    <property type="match status" value="6"/>
</dbReference>
<dbReference type="PROSITE" id="PS50294">
    <property type="entry name" value="WD_REPEATS_REGION"/>
    <property type="match status" value="1"/>
</dbReference>
<dbReference type="Pfam" id="PF00656">
    <property type="entry name" value="Peptidase_C14"/>
    <property type="match status" value="1"/>
</dbReference>
<dbReference type="Gene3D" id="2.30.42.10">
    <property type="match status" value="1"/>
</dbReference>
<dbReference type="Proteomes" id="UP000319576">
    <property type="component" value="Chromosome"/>
</dbReference>
<dbReference type="InterPro" id="IPR036034">
    <property type="entry name" value="PDZ_sf"/>
</dbReference>
<evidence type="ECO:0000313" key="5">
    <source>
        <dbReference type="EMBL" id="QDU19714.1"/>
    </source>
</evidence>
<protein>
    <submittedName>
        <fullName evidence="5">WD domain, G-beta repeat</fullName>
    </submittedName>
</protein>
<dbReference type="GO" id="GO:0006508">
    <property type="term" value="P:proteolysis"/>
    <property type="evidence" value="ECO:0007669"/>
    <property type="project" value="InterPro"/>
</dbReference>
<keyword evidence="6" id="KW-1185">Reference proteome</keyword>
<dbReference type="AlphaFoldDB" id="A0A517XQE3"/>
<feature type="domain" description="Peptidase C14 caspase" evidence="3">
    <location>
        <begin position="886"/>
        <end position="1094"/>
    </location>
</feature>
<feature type="domain" description="PDZ" evidence="4">
    <location>
        <begin position="599"/>
        <end position="629"/>
    </location>
</feature>
<dbReference type="InterPro" id="IPR011600">
    <property type="entry name" value="Pept_C14_caspase"/>
</dbReference>
<gene>
    <name evidence="5" type="ORF">ETAA1_16500</name>
</gene>
<dbReference type="InterPro" id="IPR011044">
    <property type="entry name" value="Quino_amine_DH_bsu"/>
</dbReference>
<dbReference type="Gene3D" id="2.130.10.10">
    <property type="entry name" value="YVTN repeat-like/Quinoprotein amine dehydrogenase"/>
    <property type="match status" value="3"/>
</dbReference>
<dbReference type="SUPFAM" id="SSF50156">
    <property type="entry name" value="PDZ domain-like"/>
    <property type="match status" value="1"/>
</dbReference>
<evidence type="ECO:0000256" key="1">
    <source>
        <dbReference type="PROSITE-ProRule" id="PRU00221"/>
    </source>
</evidence>
<dbReference type="PANTHER" id="PTHR19879:SF9">
    <property type="entry name" value="TRANSCRIPTION INITIATION FACTOR TFIID SUBUNIT 5"/>
    <property type="match status" value="1"/>
</dbReference>
<dbReference type="InterPro" id="IPR015943">
    <property type="entry name" value="WD40/YVTN_repeat-like_dom_sf"/>
</dbReference>
<feature type="repeat" description="WD" evidence="1">
    <location>
        <begin position="145"/>
        <end position="172"/>
    </location>
</feature>
<dbReference type="GO" id="GO:0004197">
    <property type="term" value="F:cysteine-type endopeptidase activity"/>
    <property type="evidence" value="ECO:0007669"/>
    <property type="project" value="InterPro"/>
</dbReference>
<feature type="signal peptide" evidence="2">
    <location>
        <begin position="1"/>
        <end position="20"/>
    </location>
</feature>
<sequence precursor="true">MFRAAAIVTLVLAVPAAAQQADRRSRDEPEVVVEAGGRVGTCDALVFDKAGKFLFAAGDDKVVRVWPVTAKGLDTDPAQGRVLRWRAWREQRGGIKAIAVSPDGNLVAVGGLGMRPSTVAVIDRETGDLVGLTWPKSRPGVDNFNAVTAVAFAPDGKRVGFGTADGSLWVWEPTLLKEHEPDAPPSPRPLWAGRHDPRKLLNDTLTELNIPRAVRFTDAATLESVAQSGEVRAADLAGPLSETADGKATTRQLFVVNDGQRQPVYRAAWSADGKWLAAATEGMPEVLIVSADGAQKHRRQLPAARLPRSLAWDAKTSRLAVGVAEVLPAAEGKPRFYLEGRDDIHLYDPPPNGDAKPAILPYTGPAEALAFHPDGRLAIAGGDADEVTFTPIGGPAVTVRGAGRRNWAVNLSADGKVLGVQTARTPRPTDPNARGSGDWTKFDLDRLAPTRADTNWVGVLTGADGWRVEPDTVDSFLWHAVLSRPGMPDVKHPLTLDWNRDQASRCYTFLPARDGKPTRVIVGHYYGASLFELRPEGAVRARLYTGHAGEVLSVVAAADGSWFVTGGADHTVAAWSLTDWGSRNNLGAVVAVREGVPAVTAVDTGSPAWEAGLRVGDRLDFLAVGGRPLYERRVGRKEAGIADDAMKALASPVSGTELFLGLQQPGQPRRETLTTVRQRPVWKWFAGYHDSGRLTEWVAWSWHGSYYHTASAHGDRLVGWHVNAPTPGVRPEFYPLQQFEKQFHRPDVIEKLLGARDLAGALKLALGENPVPRSFTQVEPAPVRIGVTETEAGPQGVTAGVVVRRRGSNVDLVPERVELWLNDHRYKSWPAGGKDVFDETVTVPLAALRAGENRLAVVTYNALGGRSEDSRVVRNPRPAPPTDLVAVSVGINDYSGNRKAAGGARALGDLIFADKDARGIADAFRRYEGGCFKQARIDLRLDADATRAKLLAAIDKAAATAKPDDLMVVFFAGHGDLLGADAKAGGGSERARGVVTGAGRFMLCGPDYARAAAEKTGLAAEELFAALAKVNCRQVVLLDACHSGEAAAANLVRRCVPDGHGPFVVCSCDQGQLSYEHPRVGGGVFTAALLDALGPGFRRADADTDGALGGDELVEYVSGRLPVLLRAAGQRDDAQQPITFPRRPPSAAVVSR</sequence>
<organism evidence="5 6">
    <name type="scientific">Urbifossiella limnaea</name>
    <dbReference type="NCBI Taxonomy" id="2528023"/>
    <lineage>
        <taxon>Bacteria</taxon>
        <taxon>Pseudomonadati</taxon>
        <taxon>Planctomycetota</taxon>
        <taxon>Planctomycetia</taxon>
        <taxon>Gemmatales</taxon>
        <taxon>Gemmataceae</taxon>
        <taxon>Urbifossiella</taxon>
    </lineage>
</organism>
<dbReference type="PROSITE" id="PS50082">
    <property type="entry name" value="WD_REPEATS_2"/>
    <property type="match status" value="2"/>
</dbReference>